<feature type="compositionally biased region" description="Polar residues" evidence="2">
    <location>
        <begin position="1849"/>
        <end position="1885"/>
    </location>
</feature>
<dbReference type="Gene3D" id="3.30.420.10">
    <property type="entry name" value="Ribonuclease H-like superfamily/Ribonuclease H"/>
    <property type="match status" value="1"/>
</dbReference>
<dbReference type="InterPro" id="IPR012337">
    <property type="entry name" value="RNaseH-like_sf"/>
</dbReference>
<dbReference type="GO" id="GO:0003676">
    <property type="term" value="F:nucleic acid binding"/>
    <property type="evidence" value="ECO:0007669"/>
    <property type="project" value="InterPro"/>
</dbReference>
<feature type="coiled-coil region" evidence="1">
    <location>
        <begin position="2700"/>
        <end position="2727"/>
    </location>
</feature>
<feature type="compositionally biased region" description="Pro residues" evidence="2">
    <location>
        <begin position="192"/>
        <end position="201"/>
    </location>
</feature>
<evidence type="ECO:0000256" key="1">
    <source>
        <dbReference type="SAM" id="Coils"/>
    </source>
</evidence>
<dbReference type="InterPro" id="IPR036397">
    <property type="entry name" value="RNaseH_sf"/>
</dbReference>
<keyword evidence="5" id="KW-1185">Reference proteome</keyword>
<feature type="signal peptide" evidence="3">
    <location>
        <begin position="1"/>
        <end position="25"/>
    </location>
</feature>
<keyword evidence="1" id="KW-0175">Coiled coil</keyword>
<organism evidence="4 5">
    <name type="scientific">Symbiodinium microadriaticum</name>
    <name type="common">Dinoflagellate</name>
    <name type="synonym">Zooxanthella microadriatica</name>
    <dbReference type="NCBI Taxonomy" id="2951"/>
    <lineage>
        <taxon>Eukaryota</taxon>
        <taxon>Sar</taxon>
        <taxon>Alveolata</taxon>
        <taxon>Dinophyceae</taxon>
        <taxon>Suessiales</taxon>
        <taxon>Symbiodiniaceae</taxon>
        <taxon>Symbiodinium</taxon>
    </lineage>
</organism>
<dbReference type="PANTHER" id="PTHR47027:SF20">
    <property type="entry name" value="REVERSE TRANSCRIPTASE-LIKE PROTEIN WITH RNA-DIRECTED DNA POLYMERASE DOMAIN"/>
    <property type="match status" value="1"/>
</dbReference>
<evidence type="ECO:0000313" key="4">
    <source>
        <dbReference type="EMBL" id="OLQ03761.1"/>
    </source>
</evidence>
<sequence length="3325" mass="361850">MRLHSSHWVSLCLLFFCQPWGYTGGHHALSLQRIRSTSPQEACADQSPHLAKTGAKWPSSLESSRSQGCAASGKASLCFSFTGASAQDSGDLWTSREYFTPDYHNHGAVVEMSNVQADVSWNSRVLFGMWRPLEGGSRHSVFMAASRFGQISPRPAGEMAIATQTCTALDISGAEVAPKKGQRRGETVEGLPAPPVAPTPILPKKATTEAGGTASQDRLQLETLLASLATAADLPQAAQEMVSEFQRTSSRNTAKDLHKAVADQAKARQELVKLRGNRSAYLQAWQQYVAQVMELLDAQVKSQDTILEGFNHSELEWIQQEAQATSTLARLAQLEGATGHQEMTVDESEELVSDAIEAEQRLQREQEEQQRKSRQMLEALQAVRQHAEEQVRHDREGSRTPRRRTVEAEGDAKPEGTAATPFKLGPVLPPGEAKSKAEPPFPKAILPDDWICQWPVWGDRRLYDQKPAEIFNPAADFDIAVYKYCSTIIRGAVDMNLQCALFSTVSLDPPAMGDQVLTAIPVETEPETGSGHLPLNEDRMEAFSEGSHVQTPSSVQAIFSKKVKHRGGTPGRDVCGSVRVSFHATALTVAFDVGLPASHFAHSLQNATEMPIKKAASHAPLKITALAGDFQGDSVVSHAHCPDHLGAHKHESVRLSPFEAQSQPVPPLWTSQAMSLAKSHQVFYPASLDTQSQPVPPAGASTALSTAQAPFSREEPFPSTPVRTQSQPVPPAGASTALSTAQVPSSGEEPFPSTPVRGLSPSGSPSCAEAQLQPMDSVEVLPPAFQCPTARQQQLASMDWFSHWRTAGIVGDCAQQDKFALFSTAHHLQIKQMRRGCTINDLIETVRIDIPRLRSFRLLVNRMFGMPAVQISVTSWDDPPDHQALPIDFREVGGRVCTLAVEPGASSDSLVRRVFEQCPPTCHPARDFQLRLPDATVLHVIPPNEEWPDFLAGILGVPVLWPSPEDTALDEMEDNVVLLQQAHKVNTQDQAAPLAPTMVQSSQNTDAVLPLATPGGVPPVCGAPPLIRDLQAMIASHIPLRPAWVQGPLLHMSPFEARWLSDLLPEEADRRRYTVFECRLDVRSHAADSHWSLLDYITAASRSVPYPVRLVWYITRPMSGLPVPQLALTAQSAAAGARAIPIDLREMGGMIHTIELQSGPLTPIWAALRHKGVDPTGQVEQAWLEGVCVFRDEQGQLVTRWDEDQNSPEWLQLVHLEPLRPQPVAIEYLGGVAPVLRVPRTTPSTTTTVTAKLPIADGSTRAGTQLIPGVQLPPEAAFPPMVVETNLFAGTCAPADLCQSDFLHRPLCESCLFPGLGPPFAQSSHTVDHQFTVLLCERPLTVLPATTAWTLANFFQAAFAWLGHAPRHALLITQSLPGLPEPQIVLTDQDTHPAATVVPVDLRTWGGEVVPVALQPGMHVSDVVGQLQLSWLEPPGDPLYHELFLQDTRGGVYYHIPDNLDDVQWLRLCSATAGRGPCGHNLLSSTTTTTGMQAGEQYVRFVISGGATTLQLPPVPVHTADPVEAVADLLFAMAGSGRLQEGSAVTLGAAWPIRTRNERVVPFVVSGRGDHVRQVVLFDPSYDGSQLYAMGVQPGLYAEDLMSNNYRQCGLTLWVNGVHMSAVVRPLRTGDYVQLLPDRPTQASTAAHPEELLGAINRLRAFSAPLPVPPFPTNAARGPHDETRTRARAALIHAMDLATRARVEMMGLPARVSQAITLLEPGRAPHHLHLPLRLTPTLGEAEELVRDTGLVPQDYRLVDTLLDARASSVFISLPPNVPGIVYTLCDPAMFGAFHLLHLLRGVRPPMQRLPVRQGFVLALPARIEDGAHIATARPIVYAPVSRRPATTRAAPSSADSAQVSMDTATSGRAASTAMSDQPPATSSLTLERPEPGEHSSAPPPRAPNPNTRSEGEVSGPSTAGTSLIQISRPAAKRQQIIFDNTPESARAQAIAEGRHMEDTVGGDAPNSPADPSRLVVPTPGGRRCIQVSKPRLDTLPASGPGHNSLTAQGPGTTHLPPPPQAENKVSDPSLGSRARHATFEERSIQTERNEEATSTPWVPQEGTEPHTSIPISIATCLEGPGNLSTVASAAVMVDNLMRRPPWQLSLARPSARTKMAALELLDHVDWLPWECPTAPCEVFLYSDGSMIGGHFGAAFVVFTQTTDCHWSYRGFFNMPADQWVQSGLSGSHSAAMESLGIVLAQLWSLHLPRHAQIHLISDGDVSLRAAQGLCDIPRAGQDRTCGLGALSRSLFLLGQAVGQQWHMHHIHGHTGQAANELVDACARQACSAPCHTVNDVNLVDALLTSSERDWLWLLPASHWHWALPSLWQLRGGTAAQLVSKEVPTSVCNHLPCRHADAQGKHGEYRINISLSTFNAQTLRQTGATDMLAHHMSEQGCFIVGVQEARFSNTASFCLKHYRVVTSACTSQGQEGCAIFIAQGRPYGTANGKPLYLQPQHVHTIVAEPDLLLVRIRAPGLHLFCCNAHAPHAKTDEARRIGWWSRLRELFSDASLVKGGTPVLLIDSNARVGQKTSELIGSHGAEPPNDNTDLFLALLEECSLCLPATEEGHQGYTHTWTSPAGAQARLDYVAVPLAAKPAITSSWTFEVPLPREHDDHLASAVSLAFTKALPRSGRRNPVLGRVPQAAPCQFESQLRGISPTVWTANLDTHAATLGKQLTAALQPLCADPKRTPREPYITQAVLALVESKKEARNLLRHAEEEAKEVFLQSYRDISKQLRVALRQAKTDYLHALAAQLEQAGYTTNTKWLYQALRPFRSTSSKGKRLRPLACIKTDGRPAADTEEACQIWENHFGAIEGGSVQTPSALVQQHRQAVARALPQTTFPSILDWEKQFRGLARSKAPGADGLCSEHYHSAPAAFTECTFPIALKAAVTGTEPLKWKGGIAFPLYKQKGDSSDPHNHRSILLAEMLAKRYHRWVRSSIVPVFDRERLALHAGVSGRLSTSVLSLSLRAFQARMQETRQSYGLLFLDLKSAFYSVLREFLIGRPSQDDMPDRLQQLGFPSDQAEEIMTTLDDFHPSSQPWGDFLGRLQGILEATWFVISGSNKVVVTGKGSRPGDPLADVLFALVAQQVLRVIESSILQQGAAAALPLAAIIQEKAGTVHDFISCCWHDDLAVAIVADARQLEATCRSVSRVVFDAFRTRGLAPGVAKGKTEWILCPLGSHSTETKRTVLRGDRHFIHLLQEDGPPLSIGTTTTYRHLGSIISSDGSLLPEIRRRLGEAFAAGRPLRKQVFGNPRIPLRVRVTLFRSLVLSRLLHNCGAWPVLQKGEARAWQGGVLRLYKLLLTGEAGYGCCINWPLVTANLY</sequence>
<protein>
    <submittedName>
        <fullName evidence="4">Uncharacterized protein</fullName>
    </submittedName>
</protein>
<proteinExistence type="predicted"/>
<dbReference type="Gene3D" id="3.60.10.10">
    <property type="entry name" value="Endonuclease/exonuclease/phosphatase"/>
    <property type="match status" value="1"/>
</dbReference>
<evidence type="ECO:0000313" key="5">
    <source>
        <dbReference type="Proteomes" id="UP000186817"/>
    </source>
</evidence>
<accession>A0A1Q9E8L8</accession>
<evidence type="ECO:0000256" key="2">
    <source>
        <dbReference type="SAM" id="MobiDB-lite"/>
    </source>
</evidence>
<dbReference type="SUPFAM" id="SSF56219">
    <property type="entry name" value="DNase I-like"/>
    <property type="match status" value="1"/>
</dbReference>
<feature type="chain" id="PRO_5043422225" evidence="3">
    <location>
        <begin position="26"/>
        <end position="3325"/>
    </location>
</feature>
<feature type="region of interest" description="Disordered" evidence="2">
    <location>
        <begin position="1956"/>
        <end position="2065"/>
    </location>
</feature>
<dbReference type="Proteomes" id="UP000186817">
    <property type="component" value="Unassembled WGS sequence"/>
</dbReference>
<feature type="region of interest" description="Disordered" evidence="2">
    <location>
        <begin position="1842"/>
        <end position="1920"/>
    </location>
</feature>
<feature type="compositionally biased region" description="Basic and acidic residues" evidence="2">
    <location>
        <begin position="2037"/>
        <end position="2051"/>
    </location>
</feature>
<feature type="compositionally biased region" description="Polar residues" evidence="2">
    <location>
        <begin position="2001"/>
        <end position="2011"/>
    </location>
</feature>
<keyword evidence="3" id="KW-0732">Signal</keyword>
<dbReference type="InterPro" id="IPR036691">
    <property type="entry name" value="Endo/exonu/phosph_ase_sf"/>
</dbReference>
<name>A0A1Q9E8L8_SYMMI</name>
<reference evidence="4 5" key="1">
    <citation type="submission" date="2016-02" db="EMBL/GenBank/DDBJ databases">
        <title>Genome analysis of coral dinoflagellate symbionts highlights evolutionary adaptations to a symbiotic lifestyle.</title>
        <authorList>
            <person name="Aranda M."/>
            <person name="Li Y."/>
            <person name="Liew Y.J."/>
            <person name="Baumgarten S."/>
            <person name="Simakov O."/>
            <person name="Wilson M."/>
            <person name="Piel J."/>
            <person name="Ashoor H."/>
            <person name="Bougouffa S."/>
            <person name="Bajic V.B."/>
            <person name="Ryu T."/>
            <person name="Ravasi T."/>
            <person name="Bayer T."/>
            <person name="Micklem G."/>
            <person name="Kim H."/>
            <person name="Bhak J."/>
            <person name="Lajeunesse T.C."/>
            <person name="Voolstra C.R."/>
        </authorList>
    </citation>
    <scope>NUCLEOTIDE SEQUENCE [LARGE SCALE GENOMIC DNA]</scope>
    <source>
        <strain evidence="4 5">CCMP2467</strain>
    </source>
</reference>
<feature type="compositionally biased region" description="Basic and acidic residues" evidence="2">
    <location>
        <begin position="385"/>
        <end position="414"/>
    </location>
</feature>
<dbReference type="PANTHER" id="PTHR47027">
    <property type="entry name" value="REVERSE TRANSCRIPTASE DOMAIN-CONTAINING PROTEIN"/>
    <property type="match status" value="1"/>
</dbReference>
<dbReference type="OrthoDB" id="412097at2759"/>
<dbReference type="SUPFAM" id="SSF53098">
    <property type="entry name" value="Ribonuclease H-like"/>
    <property type="match status" value="1"/>
</dbReference>
<feature type="compositionally biased region" description="Polar residues" evidence="2">
    <location>
        <begin position="736"/>
        <end position="745"/>
    </location>
</feature>
<feature type="region of interest" description="Disordered" evidence="2">
    <location>
        <begin position="177"/>
        <end position="214"/>
    </location>
</feature>
<dbReference type="EMBL" id="LSRX01000228">
    <property type="protein sequence ID" value="OLQ03761.1"/>
    <property type="molecule type" value="Genomic_DNA"/>
</dbReference>
<comment type="caution">
    <text evidence="4">The sequence shown here is derived from an EMBL/GenBank/DDBJ whole genome shotgun (WGS) entry which is preliminary data.</text>
</comment>
<gene>
    <name evidence="4" type="ORF">AK812_SmicGene13282</name>
</gene>
<evidence type="ECO:0000256" key="3">
    <source>
        <dbReference type="SAM" id="SignalP"/>
    </source>
</evidence>
<feature type="region of interest" description="Disordered" evidence="2">
    <location>
        <begin position="382"/>
        <end position="426"/>
    </location>
</feature>
<feature type="region of interest" description="Disordered" evidence="2">
    <location>
        <begin position="688"/>
        <end position="769"/>
    </location>
</feature>